<evidence type="ECO:0000313" key="2">
    <source>
        <dbReference type="EnsemblMetazoa" id="XP_011669585"/>
    </source>
</evidence>
<dbReference type="RefSeq" id="XP_011669585.2">
    <property type="nucleotide sequence ID" value="XM_011671283.2"/>
</dbReference>
<dbReference type="AlphaFoldDB" id="A0A7M7HHW7"/>
<dbReference type="InParanoid" id="A0A7M7HHW7"/>
<sequence length="132" mass="13484">MMAMRIENGPLFAELTDSLQHYMCIPPQVSIATLTTSSSGDDAGSTGVLTDVSALDPSLPSIRLPSSVSMTVTQETTSSTVAFGDPTSSSTSLTTSSGVTTVDTPTQASTSVKPATTNPPNPAPNDSEAEDD</sequence>
<dbReference type="KEGG" id="spu:105440766"/>
<proteinExistence type="predicted"/>
<accession>A0A7M7HHW7</accession>
<feature type="compositionally biased region" description="Low complexity" evidence="1">
    <location>
        <begin position="84"/>
        <end position="106"/>
    </location>
</feature>
<keyword evidence="3" id="KW-1185">Reference proteome</keyword>
<feature type="region of interest" description="Disordered" evidence="1">
    <location>
        <begin position="73"/>
        <end position="132"/>
    </location>
</feature>
<organism evidence="2 3">
    <name type="scientific">Strongylocentrotus purpuratus</name>
    <name type="common">Purple sea urchin</name>
    <dbReference type="NCBI Taxonomy" id="7668"/>
    <lineage>
        <taxon>Eukaryota</taxon>
        <taxon>Metazoa</taxon>
        <taxon>Echinodermata</taxon>
        <taxon>Eleutherozoa</taxon>
        <taxon>Echinozoa</taxon>
        <taxon>Echinoidea</taxon>
        <taxon>Euechinoidea</taxon>
        <taxon>Echinacea</taxon>
        <taxon>Camarodonta</taxon>
        <taxon>Echinidea</taxon>
        <taxon>Strongylocentrotidae</taxon>
        <taxon>Strongylocentrotus</taxon>
    </lineage>
</organism>
<reference evidence="3" key="1">
    <citation type="submission" date="2015-02" db="EMBL/GenBank/DDBJ databases">
        <title>Genome sequencing for Strongylocentrotus purpuratus.</title>
        <authorList>
            <person name="Murali S."/>
            <person name="Liu Y."/>
            <person name="Vee V."/>
            <person name="English A."/>
            <person name="Wang M."/>
            <person name="Skinner E."/>
            <person name="Han Y."/>
            <person name="Muzny D.M."/>
            <person name="Worley K.C."/>
            <person name="Gibbs R.A."/>
        </authorList>
    </citation>
    <scope>NUCLEOTIDE SEQUENCE</scope>
</reference>
<name>A0A7M7HHW7_STRPU</name>
<dbReference type="GeneID" id="105440766"/>
<protein>
    <submittedName>
        <fullName evidence="2">Uncharacterized protein</fullName>
    </submittedName>
</protein>
<dbReference type="EnsemblMetazoa" id="XM_011671283">
    <property type="protein sequence ID" value="XP_011669585"/>
    <property type="gene ID" value="LOC105440766"/>
</dbReference>
<reference evidence="2" key="2">
    <citation type="submission" date="2021-01" db="UniProtKB">
        <authorList>
            <consortium name="EnsemblMetazoa"/>
        </authorList>
    </citation>
    <scope>IDENTIFICATION</scope>
</reference>
<evidence type="ECO:0000313" key="3">
    <source>
        <dbReference type="Proteomes" id="UP000007110"/>
    </source>
</evidence>
<dbReference type="Proteomes" id="UP000007110">
    <property type="component" value="Unassembled WGS sequence"/>
</dbReference>
<evidence type="ECO:0000256" key="1">
    <source>
        <dbReference type="SAM" id="MobiDB-lite"/>
    </source>
</evidence>